<reference evidence="3" key="1">
    <citation type="journal article" date="2019" name="Int. J. Syst. Evol. Microbiol.">
        <title>The Global Catalogue of Microorganisms (GCM) 10K type strain sequencing project: providing services to taxonomists for standard genome sequencing and annotation.</title>
        <authorList>
            <consortium name="The Broad Institute Genomics Platform"/>
            <consortium name="The Broad Institute Genome Sequencing Center for Infectious Disease"/>
            <person name="Wu L."/>
            <person name="Ma J."/>
        </authorList>
    </citation>
    <scope>NUCLEOTIDE SEQUENCE [LARGE SCALE GENOMIC DNA]</scope>
    <source>
        <strain evidence="3">TISTR 1535</strain>
    </source>
</reference>
<accession>A0ABW5V0Z0</accession>
<feature type="transmembrane region" description="Helical" evidence="1">
    <location>
        <begin position="66"/>
        <end position="86"/>
    </location>
</feature>
<protein>
    <submittedName>
        <fullName evidence="2">Uncharacterized protein</fullName>
    </submittedName>
</protein>
<evidence type="ECO:0000313" key="2">
    <source>
        <dbReference type="EMBL" id="MFD2759647.1"/>
    </source>
</evidence>
<keyword evidence="1" id="KW-0812">Transmembrane</keyword>
<keyword evidence="1" id="KW-1133">Transmembrane helix</keyword>
<sequence length="182" mass="19844">MTIGLLFIIGLCSLQTTAIIFYVAFYRQWVTTMYGMMIAMAAGMAVGFLGGTILGVFLHGNLFASTVYAILIGLTIGFITGIPVGLPALIDGMLSGMMGGMMGAMLGDMVAMSRPDEIMTIMGLIVTMILLLVLYTTEDIIRKQSGQAIFSFLRYPFFTLILIAVLYFGLHYFQFVPFGISH</sequence>
<feature type="transmembrane region" description="Helical" evidence="1">
    <location>
        <begin position="155"/>
        <end position="173"/>
    </location>
</feature>
<gene>
    <name evidence="2" type="ORF">ACFSUO_01425</name>
</gene>
<name>A0ABW5V0Z0_9BACI</name>
<evidence type="ECO:0000313" key="3">
    <source>
        <dbReference type="Proteomes" id="UP001597502"/>
    </source>
</evidence>
<dbReference type="RefSeq" id="WP_382390338.1">
    <property type="nucleotide sequence ID" value="NZ_JBHUNA010000003.1"/>
</dbReference>
<comment type="caution">
    <text evidence="2">The sequence shown here is derived from an EMBL/GenBank/DDBJ whole genome shotgun (WGS) entry which is preliminary data.</text>
</comment>
<feature type="transmembrane region" description="Helical" evidence="1">
    <location>
        <begin position="37"/>
        <end position="60"/>
    </location>
</feature>
<keyword evidence="1" id="KW-0472">Membrane</keyword>
<feature type="transmembrane region" description="Helical" evidence="1">
    <location>
        <begin position="118"/>
        <end position="135"/>
    </location>
</feature>
<evidence type="ECO:0000256" key="1">
    <source>
        <dbReference type="SAM" id="Phobius"/>
    </source>
</evidence>
<keyword evidence="3" id="KW-1185">Reference proteome</keyword>
<dbReference type="Proteomes" id="UP001597502">
    <property type="component" value="Unassembled WGS sequence"/>
</dbReference>
<organism evidence="2 3">
    <name type="scientific">Lentibacillus juripiscarius</name>
    <dbReference type="NCBI Taxonomy" id="257446"/>
    <lineage>
        <taxon>Bacteria</taxon>
        <taxon>Bacillati</taxon>
        <taxon>Bacillota</taxon>
        <taxon>Bacilli</taxon>
        <taxon>Bacillales</taxon>
        <taxon>Bacillaceae</taxon>
        <taxon>Lentibacillus</taxon>
    </lineage>
</organism>
<proteinExistence type="predicted"/>
<feature type="transmembrane region" description="Helical" evidence="1">
    <location>
        <begin position="6"/>
        <end position="25"/>
    </location>
</feature>
<dbReference type="EMBL" id="JBHUNA010000003">
    <property type="protein sequence ID" value="MFD2759647.1"/>
    <property type="molecule type" value="Genomic_DNA"/>
</dbReference>